<reference evidence="1" key="1">
    <citation type="journal article" date="2014" name="Front. Microbiol.">
        <title>High frequency of phylogenetically diverse reductive dehalogenase-homologous genes in deep subseafloor sedimentary metagenomes.</title>
        <authorList>
            <person name="Kawai M."/>
            <person name="Futagami T."/>
            <person name="Toyoda A."/>
            <person name="Takaki Y."/>
            <person name="Nishi S."/>
            <person name="Hori S."/>
            <person name="Arai W."/>
            <person name="Tsubouchi T."/>
            <person name="Morono Y."/>
            <person name="Uchiyama I."/>
            <person name="Ito T."/>
            <person name="Fujiyama A."/>
            <person name="Inagaki F."/>
            <person name="Takami H."/>
        </authorList>
    </citation>
    <scope>NUCLEOTIDE SEQUENCE</scope>
    <source>
        <strain evidence="1">Expedition CK06-06</strain>
    </source>
</reference>
<comment type="caution">
    <text evidence="1">The sequence shown here is derived from an EMBL/GenBank/DDBJ whole genome shotgun (WGS) entry which is preliminary data.</text>
</comment>
<name>X1GL18_9ZZZZ</name>
<dbReference type="EMBL" id="BARU01007176">
    <property type="protein sequence ID" value="GAH42319.1"/>
    <property type="molecule type" value="Genomic_DNA"/>
</dbReference>
<dbReference type="AlphaFoldDB" id="X1GL18"/>
<organism evidence="1">
    <name type="scientific">marine sediment metagenome</name>
    <dbReference type="NCBI Taxonomy" id="412755"/>
    <lineage>
        <taxon>unclassified sequences</taxon>
        <taxon>metagenomes</taxon>
        <taxon>ecological metagenomes</taxon>
    </lineage>
</organism>
<proteinExistence type="predicted"/>
<accession>X1GL18</accession>
<feature type="non-terminal residue" evidence="1">
    <location>
        <position position="34"/>
    </location>
</feature>
<protein>
    <submittedName>
        <fullName evidence="1">Uncharacterized protein</fullName>
    </submittedName>
</protein>
<gene>
    <name evidence="1" type="ORF">S03H2_14151</name>
</gene>
<sequence length="34" mass="3661">MDDSPGSDPLTRAERLNVFFVLGVSQVVQVLTVA</sequence>
<evidence type="ECO:0000313" key="1">
    <source>
        <dbReference type="EMBL" id="GAH42319.1"/>
    </source>
</evidence>